<organism evidence="1 2">
    <name type="scientific">Cannabis sativa</name>
    <name type="common">Hemp</name>
    <name type="synonym">Marijuana</name>
    <dbReference type="NCBI Taxonomy" id="3483"/>
    <lineage>
        <taxon>Eukaryota</taxon>
        <taxon>Viridiplantae</taxon>
        <taxon>Streptophyta</taxon>
        <taxon>Embryophyta</taxon>
        <taxon>Tracheophyta</taxon>
        <taxon>Spermatophyta</taxon>
        <taxon>Magnoliopsida</taxon>
        <taxon>eudicotyledons</taxon>
        <taxon>Gunneridae</taxon>
        <taxon>Pentapetalae</taxon>
        <taxon>rosids</taxon>
        <taxon>fabids</taxon>
        <taxon>Rosales</taxon>
        <taxon>Cannabaceae</taxon>
        <taxon>Cannabis</taxon>
    </lineage>
</organism>
<protein>
    <submittedName>
        <fullName evidence="1">Uncharacterized protein</fullName>
    </submittedName>
</protein>
<keyword evidence="2" id="KW-1185">Reference proteome</keyword>
<name>A0A803QSE7_CANSA</name>
<accession>A0A803QSE7</accession>
<proteinExistence type="predicted"/>
<dbReference type="Proteomes" id="UP000596661">
    <property type="component" value="Unassembled WGS sequence"/>
</dbReference>
<dbReference type="EnsemblPlants" id="evm.model.ctgX43.3">
    <property type="protein sequence ID" value="cds.evm.model.ctgX43.3"/>
    <property type="gene ID" value="evm.TU.ctgX43.3"/>
</dbReference>
<evidence type="ECO:0000313" key="1">
    <source>
        <dbReference type="EnsemblPlants" id="cds.evm.model.ctgX43.3"/>
    </source>
</evidence>
<evidence type="ECO:0000313" key="2">
    <source>
        <dbReference type="Proteomes" id="UP000596661"/>
    </source>
</evidence>
<dbReference type="AlphaFoldDB" id="A0A803QSE7"/>
<sequence>VEVMADQILDFMAGQLFEDMVGQPSKGPVDVVVRFHLHSIGFASGIIVVEPFCTSVNSSTTSFLEISLGGVGIPLLCVMLCKIGHFVVRFFYVGRVSMVHLSSWLDAPDLSLSQSLYPPNLVDASSFSWVWTRRSCNSDRFGQPMMALKAEGMSITTNCPIRVLVVGFSPSEFTFKLVTECPSIALSGFVGLACNMGSVNDDPKCSAIKGFSWPKMEANPQRWRLDFRDGDQPSKDASEYGRILAFFCQACDLGGLYHEPLIVVLR</sequence>
<reference evidence="1" key="1">
    <citation type="submission" date="2021-03" db="UniProtKB">
        <authorList>
            <consortium name="EnsemblPlants"/>
        </authorList>
    </citation>
    <scope>IDENTIFICATION</scope>
</reference>
<dbReference type="Gramene" id="evm.model.ctgX43.3">
    <property type="protein sequence ID" value="cds.evm.model.ctgX43.3"/>
    <property type="gene ID" value="evm.TU.ctgX43.3"/>
</dbReference>